<evidence type="ECO:0000313" key="2">
    <source>
        <dbReference type="EMBL" id="MBQ0926611.1"/>
    </source>
</evidence>
<proteinExistence type="predicted"/>
<feature type="domain" description="HTH cro/C1-type" evidence="1">
    <location>
        <begin position="17"/>
        <end position="71"/>
    </location>
</feature>
<dbReference type="EMBL" id="JAGPXE010000010">
    <property type="protein sequence ID" value="MBQ0926611.1"/>
    <property type="molecule type" value="Genomic_DNA"/>
</dbReference>
<dbReference type="Pfam" id="PF13560">
    <property type="entry name" value="HTH_31"/>
    <property type="match status" value="1"/>
</dbReference>
<dbReference type="InterPro" id="IPR001387">
    <property type="entry name" value="Cro/C1-type_HTH"/>
</dbReference>
<evidence type="ECO:0000259" key="1">
    <source>
        <dbReference type="PROSITE" id="PS50943"/>
    </source>
</evidence>
<comment type="caution">
    <text evidence="2">The sequence shown here is derived from an EMBL/GenBank/DDBJ whole genome shotgun (WGS) entry which is preliminary data.</text>
</comment>
<name>A0ABS5DJZ7_9PSEU</name>
<dbReference type="Pfam" id="PF19054">
    <property type="entry name" value="DUF5753"/>
    <property type="match status" value="1"/>
</dbReference>
<gene>
    <name evidence="2" type="ORF">KBO27_21905</name>
</gene>
<dbReference type="InterPro" id="IPR010982">
    <property type="entry name" value="Lambda_DNA-bd_dom_sf"/>
</dbReference>
<dbReference type="SMART" id="SM00530">
    <property type="entry name" value="HTH_XRE"/>
    <property type="match status" value="1"/>
</dbReference>
<dbReference type="PROSITE" id="PS50943">
    <property type="entry name" value="HTH_CROC1"/>
    <property type="match status" value="1"/>
</dbReference>
<dbReference type="SUPFAM" id="SSF47413">
    <property type="entry name" value="lambda repressor-like DNA-binding domains"/>
    <property type="match status" value="1"/>
</dbReference>
<accession>A0ABS5DJZ7</accession>
<reference evidence="2 3" key="1">
    <citation type="submission" date="2021-04" db="EMBL/GenBank/DDBJ databases">
        <title>Whole-genome sequencing of Saccharopolyspora endophytica KCTC 19397.</title>
        <authorList>
            <person name="Ay H."/>
            <person name="Saygin H."/>
            <person name="Sahin N."/>
        </authorList>
    </citation>
    <scope>NUCLEOTIDE SEQUENCE [LARGE SCALE GENOMIC DNA]</scope>
    <source>
        <strain evidence="2 3">KCTC 19397</strain>
    </source>
</reference>
<evidence type="ECO:0000313" key="3">
    <source>
        <dbReference type="Proteomes" id="UP000674084"/>
    </source>
</evidence>
<dbReference type="CDD" id="cd00093">
    <property type="entry name" value="HTH_XRE"/>
    <property type="match status" value="1"/>
</dbReference>
<dbReference type="RefSeq" id="WP_210971766.1">
    <property type="nucleotide sequence ID" value="NZ_JAGPXE010000010.1"/>
</dbReference>
<protein>
    <submittedName>
        <fullName evidence="2">Helix-turn-helix domain-containing protein</fullName>
    </submittedName>
</protein>
<keyword evidence="3" id="KW-1185">Reference proteome</keyword>
<dbReference type="InterPro" id="IPR043917">
    <property type="entry name" value="DUF5753"/>
</dbReference>
<dbReference type="Proteomes" id="UP000674084">
    <property type="component" value="Unassembled WGS sequence"/>
</dbReference>
<organism evidence="2 3">
    <name type="scientific">Saccharopolyspora endophytica</name>
    <dbReference type="NCBI Taxonomy" id="543886"/>
    <lineage>
        <taxon>Bacteria</taxon>
        <taxon>Bacillati</taxon>
        <taxon>Actinomycetota</taxon>
        <taxon>Actinomycetes</taxon>
        <taxon>Pseudonocardiales</taxon>
        <taxon>Pseudonocardiaceae</taxon>
        <taxon>Saccharopolyspora</taxon>
    </lineage>
</organism>
<dbReference type="Gene3D" id="1.10.260.40">
    <property type="entry name" value="lambda repressor-like DNA-binding domains"/>
    <property type="match status" value="1"/>
</dbReference>
<sequence length="277" mass="30346">MANTADSPRARALGAELRRHRRAADMTTTQVGEGIGKAHSYVSRVENGKQVPTEADLASLLFVLRVNGDEREQLLELGKAASDPDWLAPGVDRQLAALTEYERTAKRIIAVEPLLVPGLLQTFDYARETVAAFGSSGAEAEQSAMTRLGRQHVLTDEPPTTLDAFIGDFALRNSMCAPEVMRDQLHRLLDRGQRPNITIRVVPMAQPPAEVIRGSWTLMTFEDTRPVVYIEPFGSTAAITDRRTVTRCEAAVDALHEKAMSPAASAELIADLVKEME</sequence>